<name>A0A194US79_CYTMA</name>
<dbReference type="PROSITE" id="PS00624">
    <property type="entry name" value="GMC_OXRED_2"/>
    <property type="match status" value="1"/>
</dbReference>
<dbReference type="STRING" id="694573.A0A194US79"/>
<dbReference type="InterPro" id="IPR000172">
    <property type="entry name" value="GMC_OxRdtase_N"/>
</dbReference>
<evidence type="ECO:0000259" key="5">
    <source>
        <dbReference type="PROSITE" id="PS00623"/>
    </source>
</evidence>
<dbReference type="GO" id="GO:0050660">
    <property type="term" value="F:flavin adenine dinucleotide binding"/>
    <property type="evidence" value="ECO:0007669"/>
    <property type="project" value="InterPro"/>
</dbReference>
<feature type="domain" description="Glucose-methanol-choline oxidoreductase N-terminal" evidence="5">
    <location>
        <begin position="131"/>
        <end position="154"/>
    </location>
</feature>
<feature type="chain" id="PRO_5008265798" evidence="4">
    <location>
        <begin position="20"/>
        <end position="596"/>
    </location>
</feature>
<dbReference type="AlphaFoldDB" id="A0A194US79"/>
<dbReference type="InterPro" id="IPR012132">
    <property type="entry name" value="GMC_OxRdtase"/>
</dbReference>
<dbReference type="Proteomes" id="UP000078576">
    <property type="component" value="Unassembled WGS sequence"/>
</dbReference>
<dbReference type="PRINTS" id="PR00411">
    <property type="entry name" value="PNDRDTASEI"/>
</dbReference>
<dbReference type="PANTHER" id="PTHR47190:SF1">
    <property type="entry name" value="GLUCOSE-METHANOL-CHOLINE OXIDOREDUCTASE N-TERMINAL DOMAIN-CONTAINING PROTEIN"/>
    <property type="match status" value="1"/>
</dbReference>
<gene>
    <name evidence="7" type="ORF">VP1G_01924</name>
</gene>
<feature type="domain" description="Glucose-methanol-choline oxidoreductase N-terminal" evidence="6">
    <location>
        <begin position="295"/>
        <end position="309"/>
    </location>
</feature>
<dbReference type="PIRSF" id="PIRSF000137">
    <property type="entry name" value="Alcohol_oxidase"/>
    <property type="match status" value="1"/>
</dbReference>
<evidence type="ECO:0000256" key="3">
    <source>
        <dbReference type="RuleBase" id="RU003968"/>
    </source>
</evidence>
<evidence type="ECO:0000256" key="1">
    <source>
        <dbReference type="ARBA" id="ARBA00010790"/>
    </source>
</evidence>
<keyword evidence="2 3" id="KW-0274">FAD</keyword>
<sequence length="596" mass="62614">MRGTLRTAAVGLLIPAAFAAPTSKVDRADDWTTDAYDYIVVGAGPAGIVVADRLSETGGKTLLLEQGGPSYGITGGTEIPSWLDGTGLSRVDVPGLWHVLSRELTYKIDNTIYSTGGATLLCGNRLSAYGGCNIGGSSSINAGLYFEPPASDWDTFHPDGWKSSDVEAAIQRLYARQPSVAVTTPDNVQSSWNAMKEWIVDGAGYSEVNFNDEADNKDSVFGHTLYDYQNGQRGGPVTTYLQTALQRSNFLLQSNVTVVRAVRTGSEATGVLATVDGVDKTINLTSSGRVVFSGGALFSPSLLMHSGIGPASILTTLSQAGALDPALAPSSWINNSAVGAQLFDNPNTFIELSGPDVVSYTYSYDNSPPTSDQELYLTNRSGPYSFAGQTSAFWTYINHTDGTPPTGLQGTVGTSGAFDYNNASTITLNVYGTSGLLSTGSVALSLNSATGKFIPGPASGFFYSDPAGRDGSDVAQFIFDIFSALDKSGSTLEPLNIAKNATKEEIRSYITSWGTYTDGYVNHWSSSCRIGNCVDAQTRVIGMDNLHVIDASILAPLTVNPQFGVMVAGEKGAELIKGLSSTNSTIVAGASVSVSV</sequence>
<keyword evidence="4" id="KW-0732">Signal</keyword>
<dbReference type="Gene3D" id="3.30.410.10">
    <property type="entry name" value="Cholesterol Oxidase, domain 2"/>
    <property type="match status" value="1"/>
</dbReference>
<evidence type="ECO:0000256" key="2">
    <source>
        <dbReference type="PIRSR" id="PIRSR000137-2"/>
    </source>
</evidence>
<comment type="cofactor">
    <cofactor evidence="2">
        <name>FAD</name>
        <dbReference type="ChEBI" id="CHEBI:57692"/>
    </cofactor>
</comment>
<comment type="similarity">
    <text evidence="1 3">Belongs to the GMC oxidoreductase family.</text>
</comment>
<feature type="signal peptide" evidence="4">
    <location>
        <begin position="1"/>
        <end position="19"/>
    </location>
</feature>
<keyword evidence="3" id="KW-0285">Flavoprotein</keyword>
<organism evidence="7 8">
    <name type="scientific">Cytospora mali</name>
    <name type="common">Apple Valsa canker fungus</name>
    <name type="synonym">Valsa mali</name>
    <dbReference type="NCBI Taxonomy" id="578113"/>
    <lineage>
        <taxon>Eukaryota</taxon>
        <taxon>Fungi</taxon>
        <taxon>Dikarya</taxon>
        <taxon>Ascomycota</taxon>
        <taxon>Pezizomycotina</taxon>
        <taxon>Sordariomycetes</taxon>
        <taxon>Sordariomycetidae</taxon>
        <taxon>Diaporthales</taxon>
        <taxon>Cytosporaceae</taxon>
        <taxon>Cytospora</taxon>
    </lineage>
</organism>
<evidence type="ECO:0000259" key="6">
    <source>
        <dbReference type="PROSITE" id="PS00624"/>
    </source>
</evidence>
<dbReference type="SUPFAM" id="SSF51905">
    <property type="entry name" value="FAD/NAD(P)-binding domain"/>
    <property type="match status" value="1"/>
</dbReference>
<dbReference type="PROSITE" id="PS00623">
    <property type="entry name" value="GMC_OXRED_1"/>
    <property type="match status" value="1"/>
</dbReference>
<protein>
    <submittedName>
        <fullName evidence="7">Cellobiose dehydrogenase</fullName>
    </submittedName>
</protein>
<feature type="binding site" evidence="2">
    <location>
        <position position="258"/>
    </location>
    <ligand>
        <name>FAD</name>
        <dbReference type="ChEBI" id="CHEBI:57692"/>
    </ligand>
</feature>
<evidence type="ECO:0000313" key="8">
    <source>
        <dbReference type="Proteomes" id="UP000078576"/>
    </source>
</evidence>
<dbReference type="Pfam" id="PF05199">
    <property type="entry name" value="GMC_oxred_C"/>
    <property type="match status" value="1"/>
</dbReference>
<dbReference type="OrthoDB" id="413885at2759"/>
<keyword evidence="8" id="KW-1185">Reference proteome</keyword>
<dbReference type="InterPro" id="IPR007867">
    <property type="entry name" value="GMC_OxRtase_C"/>
</dbReference>
<feature type="binding site" evidence="2">
    <location>
        <begin position="561"/>
        <end position="562"/>
    </location>
    <ligand>
        <name>FAD</name>
        <dbReference type="ChEBI" id="CHEBI:57692"/>
    </ligand>
</feature>
<accession>A0A194US79</accession>
<dbReference type="SUPFAM" id="SSF54373">
    <property type="entry name" value="FAD-linked reductases, C-terminal domain"/>
    <property type="match status" value="1"/>
</dbReference>
<dbReference type="Pfam" id="PF00732">
    <property type="entry name" value="GMC_oxred_N"/>
    <property type="match status" value="1"/>
</dbReference>
<proteinExistence type="inferred from homology"/>
<dbReference type="InterPro" id="IPR053208">
    <property type="entry name" value="GMC_Oxidoreductase_CD"/>
</dbReference>
<reference evidence="8" key="1">
    <citation type="submission" date="2014-12" db="EMBL/GenBank/DDBJ databases">
        <title>Genome Sequence of Valsa Canker Pathogens Uncovers a Specific Adaption of Colonization on Woody Bark.</title>
        <authorList>
            <person name="Yin Z."/>
            <person name="Liu H."/>
            <person name="Gao X."/>
            <person name="Li Z."/>
            <person name="Song N."/>
            <person name="Ke X."/>
            <person name="Dai Q."/>
            <person name="Wu Y."/>
            <person name="Sun Y."/>
            <person name="Xu J.-R."/>
            <person name="Kang Z.K."/>
            <person name="Wang L."/>
            <person name="Huang L."/>
        </authorList>
    </citation>
    <scope>NUCLEOTIDE SEQUENCE [LARGE SCALE GENOMIC DNA]</scope>
    <source>
        <strain evidence="8">SXYL134</strain>
    </source>
</reference>
<dbReference type="Gene3D" id="3.50.50.60">
    <property type="entry name" value="FAD/NAD(P)-binding domain"/>
    <property type="match status" value="1"/>
</dbReference>
<dbReference type="InterPro" id="IPR036188">
    <property type="entry name" value="FAD/NAD-bd_sf"/>
</dbReference>
<evidence type="ECO:0000313" key="7">
    <source>
        <dbReference type="EMBL" id="KUI54494.1"/>
    </source>
</evidence>
<dbReference type="PANTHER" id="PTHR47190">
    <property type="entry name" value="DEHYDROGENASE, PUTATIVE-RELATED"/>
    <property type="match status" value="1"/>
</dbReference>
<evidence type="ECO:0000256" key="4">
    <source>
        <dbReference type="SAM" id="SignalP"/>
    </source>
</evidence>
<dbReference type="EMBL" id="KN714674">
    <property type="protein sequence ID" value="KUI54494.1"/>
    <property type="molecule type" value="Genomic_DNA"/>
</dbReference>
<dbReference type="GO" id="GO:0016614">
    <property type="term" value="F:oxidoreductase activity, acting on CH-OH group of donors"/>
    <property type="evidence" value="ECO:0007669"/>
    <property type="project" value="InterPro"/>
</dbReference>